<dbReference type="PANTHER" id="PTHR37314">
    <property type="entry name" value="SLR0142 PROTEIN"/>
    <property type="match status" value="1"/>
</dbReference>
<keyword evidence="1" id="KW-0812">Transmembrane</keyword>
<gene>
    <name evidence="2" type="ORF">Ssi02_21520</name>
</gene>
<evidence type="ECO:0000256" key="1">
    <source>
        <dbReference type="SAM" id="Phobius"/>
    </source>
</evidence>
<evidence type="ECO:0008006" key="4">
    <source>
        <dbReference type="Google" id="ProtNLM"/>
    </source>
</evidence>
<feature type="transmembrane region" description="Helical" evidence="1">
    <location>
        <begin position="70"/>
        <end position="90"/>
    </location>
</feature>
<accession>A0A919V6E4</accession>
<dbReference type="PANTHER" id="PTHR37314:SF4">
    <property type="entry name" value="UPF0700 TRANSMEMBRANE PROTEIN YOAK"/>
    <property type="match status" value="1"/>
</dbReference>
<feature type="transmembrane region" description="Helical" evidence="1">
    <location>
        <begin position="180"/>
        <end position="197"/>
    </location>
</feature>
<protein>
    <recommendedName>
        <fullName evidence="4">DUF1275 domain-containing protein</fullName>
    </recommendedName>
</protein>
<keyword evidence="3" id="KW-1185">Reference proteome</keyword>
<comment type="caution">
    <text evidence="2">The sequence shown here is derived from an EMBL/GenBank/DDBJ whole genome shotgun (WGS) entry which is preliminary data.</text>
</comment>
<dbReference type="InterPro" id="IPR010699">
    <property type="entry name" value="DUF1275"/>
</dbReference>
<keyword evidence="1" id="KW-0472">Membrane</keyword>
<evidence type="ECO:0000313" key="3">
    <source>
        <dbReference type="Proteomes" id="UP000606172"/>
    </source>
</evidence>
<evidence type="ECO:0000313" key="2">
    <source>
        <dbReference type="EMBL" id="GII91921.1"/>
    </source>
</evidence>
<proteinExistence type="predicted"/>
<reference evidence="2" key="1">
    <citation type="submission" date="2021-01" db="EMBL/GenBank/DDBJ databases">
        <title>Whole genome shotgun sequence of Sinosporangium siamense NBRC 109515.</title>
        <authorList>
            <person name="Komaki H."/>
            <person name="Tamura T."/>
        </authorList>
    </citation>
    <scope>NUCLEOTIDE SEQUENCE</scope>
    <source>
        <strain evidence="2">NBRC 109515</strain>
    </source>
</reference>
<dbReference type="RefSeq" id="WP_204024305.1">
    <property type="nucleotide sequence ID" value="NZ_BOOW01000012.1"/>
</dbReference>
<keyword evidence="1" id="KW-1133">Transmembrane helix</keyword>
<feature type="transmembrane region" description="Helical" evidence="1">
    <location>
        <begin position="17"/>
        <end position="39"/>
    </location>
</feature>
<sequence>MASDSGGASSVPTRHPLSILLITLTVVSGFVDATSYLGLGHVFTANMTGNVIIAGLATAGASEYSAVNSLLSLGVFIIGGIGAGRLRVFFRERSRVAWVRCALVAEASLTAAATVVAFVAEAATYVLIALLALAMGIRNGTVRALAVPDLPTTVITRTLAGLAAESPLGGGTNIRAGRRLLAVTAMFTGALTGAALLLTFGLAWPLLAATLVVTTAALLYHEPESPHPPPTTG</sequence>
<dbReference type="Proteomes" id="UP000606172">
    <property type="component" value="Unassembled WGS sequence"/>
</dbReference>
<dbReference type="EMBL" id="BOOW01000012">
    <property type="protein sequence ID" value="GII91921.1"/>
    <property type="molecule type" value="Genomic_DNA"/>
</dbReference>
<organism evidence="2 3">
    <name type="scientific">Sinosporangium siamense</name>
    <dbReference type="NCBI Taxonomy" id="1367973"/>
    <lineage>
        <taxon>Bacteria</taxon>
        <taxon>Bacillati</taxon>
        <taxon>Actinomycetota</taxon>
        <taxon>Actinomycetes</taxon>
        <taxon>Streptosporangiales</taxon>
        <taxon>Streptosporangiaceae</taxon>
        <taxon>Sinosporangium</taxon>
    </lineage>
</organism>
<name>A0A919V6E4_9ACTN</name>
<dbReference type="Pfam" id="PF06912">
    <property type="entry name" value="DUF1275"/>
    <property type="match status" value="1"/>
</dbReference>
<dbReference type="AlphaFoldDB" id="A0A919V6E4"/>